<dbReference type="Pfam" id="PF01895">
    <property type="entry name" value="PhoU"/>
    <property type="match status" value="2"/>
</dbReference>
<dbReference type="PANTHER" id="PTHR42930:SF3">
    <property type="entry name" value="PHOSPHATE-SPECIFIC TRANSPORT SYSTEM ACCESSORY PROTEIN PHOU"/>
    <property type="match status" value="1"/>
</dbReference>
<reference evidence="10" key="1">
    <citation type="submission" date="2020-10" db="EMBL/GenBank/DDBJ databases">
        <authorList>
            <person name="Gilroy R."/>
        </authorList>
    </citation>
    <scope>NUCLEOTIDE SEQUENCE</scope>
    <source>
        <strain evidence="10">7463</strain>
    </source>
</reference>
<comment type="function">
    <text evidence="7 8">Plays a role in the regulation of phosphate uptake.</text>
</comment>
<evidence type="ECO:0000313" key="10">
    <source>
        <dbReference type="EMBL" id="HIU37439.1"/>
    </source>
</evidence>
<keyword evidence="4 8" id="KW-0813">Transport</keyword>
<organism evidence="10 11">
    <name type="scientific">Candidatus Aphodousia faecigallinarum</name>
    <dbReference type="NCBI Taxonomy" id="2840677"/>
    <lineage>
        <taxon>Bacteria</taxon>
        <taxon>Pseudomonadati</taxon>
        <taxon>Pseudomonadota</taxon>
        <taxon>Betaproteobacteria</taxon>
        <taxon>Burkholderiales</taxon>
        <taxon>Sutterellaceae</taxon>
        <taxon>Sutterellaceae incertae sedis</taxon>
        <taxon>Candidatus Aphodousia</taxon>
    </lineage>
</organism>
<proteinExistence type="inferred from homology"/>
<comment type="caution">
    <text evidence="10">The sequence shown here is derived from an EMBL/GenBank/DDBJ whole genome shotgun (WGS) entry which is preliminary data.</text>
</comment>
<dbReference type="EMBL" id="DVMY01000068">
    <property type="protein sequence ID" value="HIU37439.1"/>
    <property type="molecule type" value="Genomic_DNA"/>
</dbReference>
<dbReference type="Gene3D" id="1.20.58.220">
    <property type="entry name" value="Phosphate transport system protein phou homolog 2, domain 2"/>
    <property type="match status" value="2"/>
</dbReference>
<gene>
    <name evidence="10" type="primary">phoU</name>
    <name evidence="10" type="ORF">IAC56_04110</name>
</gene>
<dbReference type="FunFam" id="1.20.58.220:FF:000004">
    <property type="entry name" value="Phosphate-specific transport system accessory protein PhoU"/>
    <property type="match status" value="1"/>
</dbReference>
<evidence type="ECO:0000256" key="4">
    <source>
        <dbReference type="ARBA" id="ARBA00022448"/>
    </source>
</evidence>
<keyword evidence="6 8" id="KW-0592">Phosphate transport</keyword>
<dbReference type="PIRSF" id="PIRSF003107">
    <property type="entry name" value="PhoU"/>
    <property type="match status" value="1"/>
</dbReference>
<evidence type="ECO:0000256" key="6">
    <source>
        <dbReference type="ARBA" id="ARBA00022592"/>
    </source>
</evidence>
<dbReference type="InterPro" id="IPR026022">
    <property type="entry name" value="PhoU_dom"/>
</dbReference>
<dbReference type="InterPro" id="IPR028366">
    <property type="entry name" value="PhoU"/>
</dbReference>
<evidence type="ECO:0000256" key="2">
    <source>
        <dbReference type="ARBA" id="ARBA00008107"/>
    </source>
</evidence>
<evidence type="ECO:0000256" key="3">
    <source>
        <dbReference type="ARBA" id="ARBA00011738"/>
    </source>
</evidence>
<evidence type="ECO:0000256" key="5">
    <source>
        <dbReference type="ARBA" id="ARBA00022490"/>
    </source>
</evidence>
<evidence type="ECO:0000259" key="9">
    <source>
        <dbReference type="Pfam" id="PF01895"/>
    </source>
</evidence>
<comment type="subcellular location">
    <subcellularLocation>
        <location evidence="1 8">Cytoplasm</location>
    </subcellularLocation>
</comment>
<dbReference type="Proteomes" id="UP000824083">
    <property type="component" value="Unassembled WGS sequence"/>
</dbReference>
<comment type="subunit">
    <text evidence="3 8">Homodimer.</text>
</comment>
<protein>
    <recommendedName>
        <fullName evidence="8">Phosphate-specific transport system accessory protein PhoU</fullName>
    </recommendedName>
</protein>
<dbReference type="GO" id="GO:0030643">
    <property type="term" value="P:intracellular phosphate ion homeostasis"/>
    <property type="evidence" value="ECO:0007669"/>
    <property type="project" value="InterPro"/>
</dbReference>
<dbReference type="AlphaFoldDB" id="A0A9D1IKE5"/>
<dbReference type="GO" id="GO:0045936">
    <property type="term" value="P:negative regulation of phosphate metabolic process"/>
    <property type="evidence" value="ECO:0007669"/>
    <property type="project" value="InterPro"/>
</dbReference>
<keyword evidence="5 8" id="KW-0963">Cytoplasm</keyword>
<accession>A0A9D1IKE5</accession>
<dbReference type="NCBIfam" id="TIGR02135">
    <property type="entry name" value="phoU_full"/>
    <property type="match status" value="1"/>
</dbReference>
<evidence type="ECO:0000256" key="7">
    <source>
        <dbReference type="ARBA" id="ARBA00056181"/>
    </source>
</evidence>
<name>A0A9D1IKE5_9BURK</name>
<evidence type="ECO:0000256" key="1">
    <source>
        <dbReference type="ARBA" id="ARBA00004496"/>
    </source>
</evidence>
<dbReference type="InterPro" id="IPR038078">
    <property type="entry name" value="PhoU-like_sf"/>
</dbReference>
<dbReference type="GO" id="GO:0005737">
    <property type="term" value="C:cytoplasm"/>
    <property type="evidence" value="ECO:0007669"/>
    <property type="project" value="UniProtKB-SubCell"/>
</dbReference>
<comment type="similarity">
    <text evidence="2 8">Belongs to the PhoU family.</text>
</comment>
<feature type="domain" description="PhoU" evidence="9">
    <location>
        <begin position="133"/>
        <end position="211"/>
    </location>
</feature>
<dbReference type="GO" id="GO:0006817">
    <property type="term" value="P:phosphate ion transport"/>
    <property type="evidence" value="ECO:0007669"/>
    <property type="project" value="UniProtKB-KW"/>
</dbReference>
<sequence length="236" mass="25984">MIMSAQTHLVHQFDEDLDELKHLVYSMGDLVIEQINNATKAFRTADIDLAQSVIDRDAAINALEVSTDRCATLLIAKHQPTASDLRFVFGIAKMATDFERMGDQARNIARSSRADLPEMLTEAMAKTGVVEATVKTVNLAMLALKNLSETAAVNTLRADNEVDDAFKNGIKAVTLYLKEHADDVEPALACLDLLKAYERLGDHATNIAEHVIFILDGEDIRHLRLDALPESLAKLS</sequence>
<evidence type="ECO:0000313" key="11">
    <source>
        <dbReference type="Proteomes" id="UP000824083"/>
    </source>
</evidence>
<evidence type="ECO:0000256" key="8">
    <source>
        <dbReference type="PIRNR" id="PIRNR003107"/>
    </source>
</evidence>
<reference evidence="10" key="2">
    <citation type="journal article" date="2021" name="PeerJ">
        <title>Extensive microbial diversity within the chicken gut microbiome revealed by metagenomics and culture.</title>
        <authorList>
            <person name="Gilroy R."/>
            <person name="Ravi A."/>
            <person name="Getino M."/>
            <person name="Pursley I."/>
            <person name="Horton D.L."/>
            <person name="Alikhan N.F."/>
            <person name="Baker D."/>
            <person name="Gharbi K."/>
            <person name="Hall N."/>
            <person name="Watson M."/>
            <person name="Adriaenssens E.M."/>
            <person name="Foster-Nyarko E."/>
            <person name="Jarju S."/>
            <person name="Secka A."/>
            <person name="Antonio M."/>
            <person name="Oren A."/>
            <person name="Chaudhuri R.R."/>
            <person name="La Ragione R."/>
            <person name="Hildebrand F."/>
            <person name="Pallen M.J."/>
        </authorList>
    </citation>
    <scope>NUCLEOTIDE SEQUENCE</scope>
    <source>
        <strain evidence="10">7463</strain>
    </source>
</reference>
<dbReference type="SUPFAM" id="SSF109755">
    <property type="entry name" value="PhoU-like"/>
    <property type="match status" value="1"/>
</dbReference>
<feature type="domain" description="PhoU" evidence="9">
    <location>
        <begin position="26"/>
        <end position="110"/>
    </location>
</feature>
<dbReference type="PANTHER" id="PTHR42930">
    <property type="entry name" value="PHOSPHATE-SPECIFIC TRANSPORT SYSTEM ACCESSORY PROTEIN PHOU"/>
    <property type="match status" value="1"/>
</dbReference>